<comment type="caution">
    <text evidence="2">The sequence shown here is derived from an EMBL/GenBank/DDBJ whole genome shotgun (WGS) entry which is preliminary data.</text>
</comment>
<evidence type="ECO:0000256" key="1">
    <source>
        <dbReference type="SAM" id="MobiDB-lite"/>
    </source>
</evidence>
<proteinExistence type="predicted"/>
<accession>A0ABR4P2K4</accession>
<gene>
    <name evidence="2" type="ORF">PVAG01_10553</name>
</gene>
<sequence length="73" mass="8476">MSVKRNEHQQELSHTNFDEHRRLLSVSSTNRTIYAYPSAYGKAELEPVALRDLRANAYVWERAMQRAPVTDEA</sequence>
<organism evidence="2 3">
    <name type="scientific">Phlyctema vagabunda</name>
    <dbReference type="NCBI Taxonomy" id="108571"/>
    <lineage>
        <taxon>Eukaryota</taxon>
        <taxon>Fungi</taxon>
        <taxon>Dikarya</taxon>
        <taxon>Ascomycota</taxon>
        <taxon>Pezizomycotina</taxon>
        <taxon>Leotiomycetes</taxon>
        <taxon>Helotiales</taxon>
        <taxon>Dermateaceae</taxon>
        <taxon>Phlyctema</taxon>
    </lineage>
</organism>
<dbReference type="EMBL" id="JBFCZG010000010">
    <property type="protein sequence ID" value="KAL3417543.1"/>
    <property type="molecule type" value="Genomic_DNA"/>
</dbReference>
<dbReference type="Proteomes" id="UP001629113">
    <property type="component" value="Unassembled WGS sequence"/>
</dbReference>
<protein>
    <submittedName>
        <fullName evidence="2">Uncharacterized protein</fullName>
    </submittedName>
</protein>
<evidence type="ECO:0000313" key="2">
    <source>
        <dbReference type="EMBL" id="KAL3417543.1"/>
    </source>
</evidence>
<feature type="region of interest" description="Disordered" evidence="1">
    <location>
        <begin position="1"/>
        <end position="21"/>
    </location>
</feature>
<reference evidence="2 3" key="1">
    <citation type="submission" date="2024-06" db="EMBL/GenBank/DDBJ databases">
        <title>Complete genome of Phlyctema vagabunda strain 19-DSS-EL-015.</title>
        <authorList>
            <person name="Fiorenzani C."/>
        </authorList>
    </citation>
    <scope>NUCLEOTIDE SEQUENCE [LARGE SCALE GENOMIC DNA]</scope>
    <source>
        <strain evidence="2 3">19-DSS-EL-015</strain>
    </source>
</reference>
<name>A0ABR4P2K4_9HELO</name>
<keyword evidence="3" id="KW-1185">Reference proteome</keyword>
<evidence type="ECO:0000313" key="3">
    <source>
        <dbReference type="Proteomes" id="UP001629113"/>
    </source>
</evidence>